<evidence type="ECO:0000256" key="2">
    <source>
        <dbReference type="ARBA" id="ARBA00023002"/>
    </source>
</evidence>
<dbReference type="NCBIfam" id="NF007479">
    <property type="entry name" value="PRK10069.1"/>
    <property type="match status" value="1"/>
</dbReference>
<evidence type="ECO:0000313" key="3">
    <source>
        <dbReference type="EMBL" id="NMI02290.1"/>
    </source>
</evidence>
<reference evidence="3 4" key="1">
    <citation type="submission" date="2020-04" db="EMBL/GenBank/DDBJ databases">
        <authorList>
            <person name="Klaysubun C."/>
            <person name="Duangmal K."/>
            <person name="Lipun K."/>
        </authorList>
    </citation>
    <scope>NUCLEOTIDE SEQUENCE [LARGE SCALE GENOMIC DNA]</scope>
    <source>
        <strain evidence="3 4">K10HN5</strain>
    </source>
</reference>
<organism evidence="3 4">
    <name type="scientific">Pseudonocardia acidicola</name>
    <dbReference type="NCBI Taxonomy" id="2724939"/>
    <lineage>
        <taxon>Bacteria</taxon>
        <taxon>Bacillati</taxon>
        <taxon>Actinomycetota</taxon>
        <taxon>Actinomycetes</taxon>
        <taxon>Pseudonocardiales</taxon>
        <taxon>Pseudonocardiaceae</taxon>
        <taxon>Pseudonocardia</taxon>
    </lineage>
</organism>
<comment type="similarity">
    <text evidence="1">Belongs to the bacterial ring-hydroxylating dioxygenase beta subunit family.</text>
</comment>
<dbReference type="PANTHER" id="PTHR41534">
    <property type="entry name" value="BLR3401 PROTEIN"/>
    <property type="match status" value="1"/>
</dbReference>
<proteinExistence type="inferred from homology"/>
<accession>A0ABX1SPP7</accession>
<dbReference type="Proteomes" id="UP000820669">
    <property type="component" value="Unassembled WGS sequence"/>
</dbReference>
<gene>
    <name evidence="3" type="ORF">HF526_34150</name>
</gene>
<sequence length="175" mass="20212">MNPTTTKVRVGSELHCEVVDWLDTEAELLDDGHEARWLEEMVSREVVYQMPLRQTVERARGAGFEEHAFHLDESYGSLASRVARNQTAYAWAEDPPSRMRHFVTNVRVSETGDGLLAVRSNLLVMRTRQEMTQPQIFAGERRDLLRREDGVLRLYRRTILLDLTVIGTHNLAIFF</sequence>
<protein>
    <submittedName>
        <fullName evidence="3">Aromatic-ring-hydroxylating dioxygenase subunit beta</fullName>
    </submittedName>
</protein>
<dbReference type="PANTHER" id="PTHR41534:SF2">
    <property type="entry name" value="3-PHENYLPROPIONATE_CINNAMIC ACID DIOXYGENASE SUBUNIT BETA"/>
    <property type="match status" value="1"/>
</dbReference>
<keyword evidence="2" id="KW-0560">Oxidoreductase</keyword>
<dbReference type="InterPro" id="IPR000391">
    <property type="entry name" value="Rng_hydr_dOase-bsu"/>
</dbReference>
<evidence type="ECO:0000256" key="1">
    <source>
        <dbReference type="ARBA" id="ARBA00009570"/>
    </source>
</evidence>
<dbReference type="SUPFAM" id="SSF54427">
    <property type="entry name" value="NTF2-like"/>
    <property type="match status" value="1"/>
</dbReference>
<keyword evidence="4" id="KW-1185">Reference proteome</keyword>
<dbReference type="Pfam" id="PF00866">
    <property type="entry name" value="Ring_hydroxyl_B"/>
    <property type="match status" value="1"/>
</dbReference>
<dbReference type="CDD" id="cd00667">
    <property type="entry name" value="ring_hydroxylating_dioxygenases_beta"/>
    <property type="match status" value="1"/>
</dbReference>
<name>A0ABX1SPP7_9PSEU</name>
<evidence type="ECO:0000313" key="4">
    <source>
        <dbReference type="Proteomes" id="UP000820669"/>
    </source>
</evidence>
<keyword evidence="3" id="KW-0223">Dioxygenase</keyword>
<dbReference type="RefSeq" id="WP_169385787.1">
    <property type="nucleotide sequence ID" value="NZ_JAAXLA010000144.1"/>
</dbReference>
<dbReference type="EMBL" id="JAAXLA010000144">
    <property type="protein sequence ID" value="NMI02290.1"/>
    <property type="molecule type" value="Genomic_DNA"/>
</dbReference>
<dbReference type="Gene3D" id="3.10.450.50">
    <property type="match status" value="1"/>
</dbReference>
<dbReference type="GO" id="GO:0051213">
    <property type="term" value="F:dioxygenase activity"/>
    <property type="evidence" value="ECO:0007669"/>
    <property type="project" value="UniProtKB-KW"/>
</dbReference>
<comment type="caution">
    <text evidence="3">The sequence shown here is derived from an EMBL/GenBank/DDBJ whole genome shotgun (WGS) entry which is preliminary data.</text>
</comment>
<dbReference type="InterPro" id="IPR032710">
    <property type="entry name" value="NTF2-like_dom_sf"/>
</dbReference>